<keyword evidence="1" id="KW-0812">Transmembrane</keyword>
<organism evidence="2 3">
    <name type="scientific">Folsomia candida</name>
    <name type="common">Springtail</name>
    <dbReference type="NCBI Taxonomy" id="158441"/>
    <lineage>
        <taxon>Eukaryota</taxon>
        <taxon>Metazoa</taxon>
        <taxon>Ecdysozoa</taxon>
        <taxon>Arthropoda</taxon>
        <taxon>Hexapoda</taxon>
        <taxon>Collembola</taxon>
        <taxon>Entomobryomorpha</taxon>
        <taxon>Isotomoidea</taxon>
        <taxon>Isotomidae</taxon>
        <taxon>Proisotominae</taxon>
        <taxon>Folsomia</taxon>
    </lineage>
</organism>
<dbReference type="EMBL" id="LNIX01000010">
    <property type="protein sequence ID" value="OXA49134.1"/>
    <property type="molecule type" value="Genomic_DNA"/>
</dbReference>
<dbReference type="AlphaFoldDB" id="A0A226DWE3"/>
<protein>
    <submittedName>
        <fullName evidence="2">Uncharacterized protein</fullName>
    </submittedName>
</protein>
<sequence>MTSSSPQIAEFFGVILAYTEIIEKFGKFPLHWDQKNLVFRLDWRFRPYFKFWVKIVTSFVVLVIPAYSIVLRFLVNKLYFMGTLEDGVPLPVVTLSILTTALVAYSVVTSIPIIVLDEGFITGEINHAFKMFGNLRECLTKEENGHQISADINKVATVVAQFYVMAPFIFTFLCVSYDLDPLYYFFNWTALPLPPGGVLFSYELSCF</sequence>
<evidence type="ECO:0000313" key="2">
    <source>
        <dbReference type="EMBL" id="OXA49134.1"/>
    </source>
</evidence>
<name>A0A226DWE3_FOLCA</name>
<dbReference type="Proteomes" id="UP000198287">
    <property type="component" value="Unassembled WGS sequence"/>
</dbReference>
<evidence type="ECO:0000313" key="3">
    <source>
        <dbReference type="Proteomes" id="UP000198287"/>
    </source>
</evidence>
<reference evidence="2 3" key="1">
    <citation type="submission" date="2015-12" db="EMBL/GenBank/DDBJ databases">
        <title>The genome of Folsomia candida.</title>
        <authorList>
            <person name="Faddeeva A."/>
            <person name="Derks M.F."/>
            <person name="Anvar Y."/>
            <person name="Smit S."/>
            <person name="Van Straalen N."/>
            <person name="Roelofs D."/>
        </authorList>
    </citation>
    <scope>NUCLEOTIDE SEQUENCE [LARGE SCALE GENOMIC DNA]</scope>
    <source>
        <strain evidence="2 3">VU population</strain>
        <tissue evidence="2">Whole body</tissue>
    </source>
</reference>
<keyword evidence="1" id="KW-1133">Transmembrane helix</keyword>
<gene>
    <name evidence="2" type="ORF">Fcan01_15812</name>
</gene>
<accession>A0A226DWE3</accession>
<evidence type="ECO:0000256" key="1">
    <source>
        <dbReference type="SAM" id="Phobius"/>
    </source>
</evidence>
<feature type="transmembrane region" description="Helical" evidence="1">
    <location>
        <begin position="51"/>
        <end position="75"/>
    </location>
</feature>
<proteinExistence type="predicted"/>
<feature type="transmembrane region" description="Helical" evidence="1">
    <location>
        <begin position="95"/>
        <end position="116"/>
    </location>
</feature>
<keyword evidence="3" id="KW-1185">Reference proteome</keyword>
<keyword evidence="1" id="KW-0472">Membrane</keyword>
<comment type="caution">
    <text evidence="2">The sequence shown here is derived from an EMBL/GenBank/DDBJ whole genome shotgun (WGS) entry which is preliminary data.</text>
</comment>